<evidence type="ECO:0000256" key="5">
    <source>
        <dbReference type="RuleBase" id="RU000320"/>
    </source>
</evidence>
<dbReference type="EMBL" id="UFVD01000001">
    <property type="protein sequence ID" value="SUX10855.1"/>
    <property type="molecule type" value="Genomic_DNA"/>
</dbReference>
<dbReference type="PANTHER" id="PTHR42829">
    <property type="entry name" value="NADH-UBIQUINONE OXIDOREDUCTASE CHAIN 5"/>
    <property type="match status" value="1"/>
</dbReference>
<dbReference type="InterPro" id="IPR001516">
    <property type="entry name" value="Proton_antipo_N"/>
</dbReference>
<dbReference type="Pfam" id="PF00662">
    <property type="entry name" value="Proton_antipo_N"/>
    <property type="match status" value="1"/>
</dbReference>
<evidence type="ECO:0000256" key="4">
    <source>
        <dbReference type="ARBA" id="ARBA00023136"/>
    </source>
</evidence>
<dbReference type="RefSeq" id="WP_089183211.1">
    <property type="nucleotide sequence ID" value="NZ_CP043427.1"/>
</dbReference>
<dbReference type="GO" id="GO:0003954">
    <property type="term" value="F:NADH dehydrogenase activity"/>
    <property type="evidence" value="ECO:0007669"/>
    <property type="project" value="TreeGrafter"/>
</dbReference>
<keyword evidence="9" id="KW-1185">Reference proteome</keyword>
<dbReference type="Proteomes" id="UP000254920">
    <property type="component" value="Unassembled WGS sequence"/>
</dbReference>
<dbReference type="InterPro" id="IPR018393">
    <property type="entry name" value="NADHpl_OxRdtase_5_subgr"/>
</dbReference>
<comment type="subcellular location">
    <subcellularLocation>
        <location evidence="1">Endomembrane system</location>
        <topology evidence="1">Multi-pass membrane protein</topology>
    </subcellularLocation>
    <subcellularLocation>
        <location evidence="5">Membrane</location>
        <topology evidence="5">Multi-pass membrane protein</topology>
    </subcellularLocation>
</comment>
<accession>A0A381DJQ0</accession>
<dbReference type="PRINTS" id="PR01434">
    <property type="entry name" value="NADHDHGNASE5"/>
</dbReference>
<proteinExistence type="predicted"/>
<dbReference type="InterPro" id="IPR003945">
    <property type="entry name" value="NU5C-like"/>
</dbReference>
<sequence>MEKYALIAIFMPLVSFLFATLFCLEKRKLLVGIVSTTLIFVSMVSSLILLNYIMDNGILNLYIAEFISIASLDVPYGFMIDEVGVIMMCVVTFVASVVHLYSIGYMKHDDGFNKFFAYLGLFVFSMLVLVMSNNFIGLFIGWEGVGLSSWLLIGFWYENTKFSYAANEAFIMNRIADLGMLIGIFLIYKECGTLIYSDVFKMISGIDYKILMFIGSFLFIGAMGKSAQFPFHTWLADAMAGPTPVSALIHAATMVTAGVYLVIRANDIFGAVNELSLFIAYLGAFVAVFGASMALVQNDLKRIIAYSTLSQLGYMFVAAGFGAYWIALFHLVTHAFFKSLLFLCAGNVMHSMKDDTDIRNMGGLYNSMKFTAILMIIGSVALAGVYPFAGFFSKDKILEVAFNEANYGIFIALFIGAIMTAFYSFRLIMVVFFGSKRHDFITRDASKIMLFSLIPLAFLSIVAGFIEHGFEKFSLMALPEYIIDIASEVSMLLIACTLISVVAVIVITIYFYKDDKFNTKFTNNIIYKILINEYFIPNLYSKFVCIYKHSCLFLASFDKKIIDHSVDFIASSVYKFGSFASKIQTGNLSFMLKLMVFGLFVMLCLVFVI</sequence>
<evidence type="ECO:0000259" key="6">
    <source>
        <dbReference type="Pfam" id="PF00361"/>
    </source>
</evidence>
<dbReference type="STRING" id="32024.GCA_000788295_01483"/>
<protein>
    <submittedName>
        <fullName evidence="8">NADH dehydrogenase subunit L</fullName>
        <ecNumber evidence="8">1.6.5.11</ecNumber>
    </submittedName>
</protein>
<dbReference type="GO" id="GO:0015990">
    <property type="term" value="P:electron transport coupled proton transport"/>
    <property type="evidence" value="ECO:0007669"/>
    <property type="project" value="TreeGrafter"/>
</dbReference>
<evidence type="ECO:0000259" key="7">
    <source>
        <dbReference type="Pfam" id="PF00662"/>
    </source>
</evidence>
<dbReference type="GeneID" id="93091486"/>
<dbReference type="Pfam" id="PF00361">
    <property type="entry name" value="Proton_antipo_M"/>
    <property type="match status" value="1"/>
</dbReference>
<evidence type="ECO:0000256" key="3">
    <source>
        <dbReference type="ARBA" id="ARBA00022989"/>
    </source>
</evidence>
<evidence type="ECO:0000256" key="2">
    <source>
        <dbReference type="ARBA" id="ARBA00022692"/>
    </source>
</evidence>
<feature type="domain" description="NADH-Ubiquinone oxidoreductase (complex I) chain 5 N-terminal" evidence="7">
    <location>
        <begin position="66"/>
        <end position="116"/>
    </location>
</feature>
<gene>
    <name evidence="8" type="primary">nuoL</name>
    <name evidence="8" type="ORF">NCTC12475_01066</name>
</gene>
<dbReference type="Gene3D" id="1.20.5.2700">
    <property type="match status" value="1"/>
</dbReference>
<dbReference type="InterPro" id="IPR001750">
    <property type="entry name" value="ND/Mrp_TM"/>
</dbReference>
<organism evidence="8 9">
    <name type="scientific">Campylobacter sputorum subsp. sputorum</name>
    <dbReference type="NCBI Taxonomy" id="32024"/>
    <lineage>
        <taxon>Bacteria</taxon>
        <taxon>Pseudomonadati</taxon>
        <taxon>Campylobacterota</taxon>
        <taxon>Epsilonproteobacteria</taxon>
        <taxon>Campylobacterales</taxon>
        <taxon>Campylobacteraceae</taxon>
        <taxon>Campylobacter</taxon>
    </lineage>
</organism>
<feature type="domain" description="NADH:quinone oxidoreductase/Mrp antiporter transmembrane" evidence="6">
    <location>
        <begin position="132"/>
        <end position="420"/>
    </location>
</feature>
<keyword evidence="8" id="KW-0560">Oxidoreductase</keyword>
<dbReference type="OrthoDB" id="9811798at2"/>
<dbReference type="PANTHER" id="PTHR42829:SF2">
    <property type="entry name" value="NADH-UBIQUINONE OXIDOREDUCTASE CHAIN 5"/>
    <property type="match status" value="1"/>
</dbReference>
<dbReference type="GO" id="GO:0042773">
    <property type="term" value="P:ATP synthesis coupled electron transport"/>
    <property type="evidence" value="ECO:0007669"/>
    <property type="project" value="InterPro"/>
</dbReference>
<keyword evidence="4" id="KW-0472">Membrane</keyword>
<evidence type="ECO:0000313" key="9">
    <source>
        <dbReference type="Proteomes" id="UP000254920"/>
    </source>
</evidence>
<dbReference type="EC" id="1.6.5.11" evidence="8"/>
<keyword evidence="3" id="KW-1133">Transmembrane helix</keyword>
<dbReference type="NCBIfam" id="NF005141">
    <property type="entry name" value="PRK06590.1"/>
    <property type="match status" value="1"/>
</dbReference>
<keyword evidence="2 5" id="KW-0812">Transmembrane</keyword>
<dbReference type="GO" id="GO:0016020">
    <property type="term" value="C:membrane"/>
    <property type="evidence" value="ECO:0007669"/>
    <property type="project" value="UniProtKB-SubCell"/>
</dbReference>
<dbReference type="GO" id="GO:0012505">
    <property type="term" value="C:endomembrane system"/>
    <property type="evidence" value="ECO:0007669"/>
    <property type="project" value="UniProtKB-SubCell"/>
</dbReference>
<name>A0A381DJQ0_9BACT</name>
<dbReference type="GO" id="GO:0008137">
    <property type="term" value="F:NADH dehydrogenase (ubiquinone) activity"/>
    <property type="evidence" value="ECO:0007669"/>
    <property type="project" value="InterPro"/>
</dbReference>
<evidence type="ECO:0000313" key="8">
    <source>
        <dbReference type="EMBL" id="SUX10855.1"/>
    </source>
</evidence>
<evidence type="ECO:0000256" key="1">
    <source>
        <dbReference type="ARBA" id="ARBA00004127"/>
    </source>
</evidence>
<reference evidence="8 9" key="1">
    <citation type="submission" date="2018-06" db="EMBL/GenBank/DDBJ databases">
        <authorList>
            <consortium name="Pathogen Informatics"/>
            <person name="Doyle S."/>
        </authorList>
    </citation>
    <scope>NUCLEOTIDE SEQUENCE [LARGE SCALE GENOMIC DNA]</scope>
    <source>
        <strain evidence="8 9">NCTC12475</strain>
    </source>
</reference>
<dbReference type="AlphaFoldDB" id="A0A381DJQ0"/>
<dbReference type="PRINTS" id="PR01435">
    <property type="entry name" value="NPOXDRDTASE5"/>
</dbReference>
<dbReference type="NCBIfam" id="TIGR01974">
    <property type="entry name" value="NDH_I_L"/>
    <property type="match status" value="1"/>
</dbReference>